<dbReference type="EMBL" id="FRAN01000002">
    <property type="protein sequence ID" value="SHK49278.1"/>
    <property type="molecule type" value="Genomic_DNA"/>
</dbReference>
<evidence type="ECO:0000313" key="1">
    <source>
        <dbReference type="EMBL" id="SHK49278.1"/>
    </source>
</evidence>
<organism evidence="1 2">
    <name type="scientific">Haladaptatus paucihalophilus DX253</name>
    <dbReference type="NCBI Taxonomy" id="797209"/>
    <lineage>
        <taxon>Archaea</taxon>
        <taxon>Methanobacteriati</taxon>
        <taxon>Methanobacteriota</taxon>
        <taxon>Stenosarchaea group</taxon>
        <taxon>Halobacteria</taxon>
        <taxon>Halobacteriales</taxon>
        <taxon>Haladaptataceae</taxon>
        <taxon>Haladaptatus</taxon>
    </lineage>
</organism>
<dbReference type="Proteomes" id="UP000184203">
    <property type="component" value="Unassembled WGS sequence"/>
</dbReference>
<evidence type="ECO:0000313" key="2">
    <source>
        <dbReference type="Proteomes" id="UP000184203"/>
    </source>
</evidence>
<name>A0A1M6SXH9_HALPU</name>
<sequence length="144" mass="16172">MSRPRTRRSLLAATGTAAFLPFSGCSQLTGNQSSPQKYSIKQLQVVNSHNEPHDLIIVVTENEKAKFARSVHIHAAVDGEYAIDSKNKVWTNPVGQGRYVISVKVDDQPPRSRRYKPYQDSSCLRAILNINRDGQFSFTKVHCE</sequence>
<reference evidence="2" key="1">
    <citation type="submission" date="2016-11" db="EMBL/GenBank/DDBJ databases">
        <authorList>
            <person name="Varghese N."/>
            <person name="Submissions S."/>
        </authorList>
    </citation>
    <scope>NUCLEOTIDE SEQUENCE [LARGE SCALE GENOMIC DNA]</scope>
    <source>
        <strain evidence="2">DX253</strain>
    </source>
</reference>
<accession>A0A1M6SXH9</accession>
<proteinExistence type="predicted"/>
<protein>
    <submittedName>
        <fullName evidence="1">Uncharacterized protein</fullName>
    </submittedName>
</protein>
<keyword evidence="2" id="KW-1185">Reference proteome</keyword>
<gene>
    <name evidence="1" type="ORF">SAMN05444342_1440</name>
</gene>
<dbReference type="AlphaFoldDB" id="A0A1M6SXH9"/>